<dbReference type="GeneID" id="94347730"/>
<name>A0A976IG94_BRELC</name>
<organism evidence="1 2">
    <name type="scientific">Bremia lactucae</name>
    <name type="common">Lettuce downy mildew</name>
    <dbReference type="NCBI Taxonomy" id="4779"/>
    <lineage>
        <taxon>Eukaryota</taxon>
        <taxon>Sar</taxon>
        <taxon>Stramenopiles</taxon>
        <taxon>Oomycota</taxon>
        <taxon>Peronosporomycetes</taxon>
        <taxon>Peronosporales</taxon>
        <taxon>Peronosporaceae</taxon>
        <taxon>Bremia</taxon>
    </lineage>
</organism>
<comment type="caution">
    <text evidence="1">The sequence shown here is derived from an EMBL/GenBank/DDBJ whole genome shotgun (WGS) entry which is preliminary data.</text>
</comment>
<dbReference type="AlphaFoldDB" id="A0A976IG94"/>
<accession>A0A976IG94</accession>
<reference evidence="1 2" key="1">
    <citation type="journal article" date="2021" name="Genome Biol.">
        <title>AFLAP: assembly-free linkage analysis pipeline using k-mers from genome sequencing data.</title>
        <authorList>
            <person name="Fletcher K."/>
            <person name="Zhang L."/>
            <person name="Gil J."/>
            <person name="Han R."/>
            <person name="Cavanaugh K."/>
            <person name="Michelmore R."/>
        </authorList>
    </citation>
    <scope>NUCLEOTIDE SEQUENCE [LARGE SCALE GENOMIC DNA]</scope>
    <source>
        <strain evidence="1 2">SF5</strain>
    </source>
</reference>
<sequence>MTVTSILPPICTSMIIYKELCLQFELFFCTDLKTSGDLEVLVAWCGLQDVKNSWELARSNQHDVLTLVAK</sequence>
<protein>
    <recommendedName>
        <fullName evidence="3">Chromo domain-containing protein</fullName>
    </recommendedName>
</protein>
<evidence type="ECO:0008006" key="3">
    <source>
        <dbReference type="Google" id="ProtNLM"/>
    </source>
</evidence>
<keyword evidence="2" id="KW-1185">Reference proteome</keyword>
<dbReference type="RefSeq" id="XP_067819849.1">
    <property type="nucleotide sequence ID" value="XM_067962059.1"/>
</dbReference>
<dbReference type="KEGG" id="blac:94347730"/>
<evidence type="ECO:0000313" key="2">
    <source>
        <dbReference type="Proteomes" id="UP000294530"/>
    </source>
</evidence>
<evidence type="ECO:0000313" key="1">
    <source>
        <dbReference type="EMBL" id="TDH70350.1"/>
    </source>
</evidence>
<dbReference type="Proteomes" id="UP000294530">
    <property type="component" value="Unassembled WGS sequence"/>
</dbReference>
<gene>
    <name evidence="1" type="ORF">CCR75_003968</name>
</gene>
<dbReference type="EMBL" id="SHOA02000010">
    <property type="protein sequence ID" value="TDH70350.1"/>
    <property type="molecule type" value="Genomic_DNA"/>
</dbReference>
<proteinExistence type="predicted"/>